<protein>
    <submittedName>
        <fullName evidence="8">Protein max</fullName>
    </submittedName>
</protein>
<dbReference type="STRING" id="1245745.A0A0A2VTS6"/>
<dbReference type="HOGENOM" id="CLU_769425_0_0_1"/>
<keyword evidence="5" id="KW-0539">Nucleus</keyword>
<organism evidence="8 9">
    <name type="scientific">Beauveria bassiana D1-5</name>
    <dbReference type="NCBI Taxonomy" id="1245745"/>
    <lineage>
        <taxon>Eukaryota</taxon>
        <taxon>Fungi</taxon>
        <taxon>Dikarya</taxon>
        <taxon>Ascomycota</taxon>
        <taxon>Pezizomycotina</taxon>
        <taxon>Sordariomycetes</taxon>
        <taxon>Hypocreomycetidae</taxon>
        <taxon>Hypocreales</taxon>
        <taxon>Cordycipitaceae</taxon>
        <taxon>Beauveria</taxon>
    </lineage>
</organism>
<dbReference type="EMBL" id="ANFO01000421">
    <property type="protein sequence ID" value="KGQ09570.1"/>
    <property type="molecule type" value="Genomic_DNA"/>
</dbReference>
<keyword evidence="4" id="KW-0804">Transcription</keyword>
<evidence type="ECO:0000313" key="9">
    <source>
        <dbReference type="Proteomes" id="UP000030106"/>
    </source>
</evidence>
<name>A0A0A2VTS6_BEABA</name>
<dbReference type="OrthoDB" id="5778525at2759"/>
<dbReference type="Gene3D" id="4.10.280.10">
    <property type="entry name" value="Helix-loop-helix DNA-binding domain"/>
    <property type="match status" value="1"/>
</dbReference>
<dbReference type="PANTHER" id="PTHR15741">
    <property type="entry name" value="BASIC HELIX-LOOP-HELIX ZIP TRANSCRIPTION FACTOR"/>
    <property type="match status" value="1"/>
</dbReference>
<dbReference type="Pfam" id="PF23181">
    <property type="entry name" value="bHLH_INO4"/>
    <property type="match status" value="1"/>
</dbReference>
<accession>A0A0A2VTS6</accession>
<dbReference type="GO" id="GO:0005634">
    <property type="term" value="C:nucleus"/>
    <property type="evidence" value="ECO:0007669"/>
    <property type="project" value="UniProtKB-SubCell"/>
</dbReference>
<evidence type="ECO:0000256" key="6">
    <source>
        <dbReference type="SAM" id="MobiDB-lite"/>
    </source>
</evidence>
<dbReference type="PROSITE" id="PS50888">
    <property type="entry name" value="BHLH"/>
    <property type="match status" value="1"/>
</dbReference>
<feature type="compositionally biased region" description="Basic and acidic residues" evidence="6">
    <location>
        <begin position="273"/>
        <end position="283"/>
    </location>
</feature>
<keyword evidence="2" id="KW-0805">Transcription regulation</keyword>
<evidence type="ECO:0000256" key="2">
    <source>
        <dbReference type="ARBA" id="ARBA00023015"/>
    </source>
</evidence>
<dbReference type="GO" id="GO:0046983">
    <property type="term" value="F:protein dimerization activity"/>
    <property type="evidence" value="ECO:0007669"/>
    <property type="project" value="InterPro"/>
</dbReference>
<evidence type="ECO:0000259" key="7">
    <source>
        <dbReference type="PROSITE" id="PS50888"/>
    </source>
</evidence>
<proteinExistence type="predicted"/>
<dbReference type="SUPFAM" id="SSF47459">
    <property type="entry name" value="HLH, helix-loop-helix DNA-binding domain"/>
    <property type="match status" value="1"/>
</dbReference>
<dbReference type="InterPro" id="IPR036638">
    <property type="entry name" value="HLH_DNA-bd_sf"/>
</dbReference>
<dbReference type="SMART" id="SM00353">
    <property type="entry name" value="HLH"/>
    <property type="match status" value="1"/>
</dbReference>
<gene>
    <name evidence="8" type="ORF">BBAD15_g5081</name>
</gene>
<dbReference type="eggNOG" id="KOG2483">
    <property type="taxonomic scope" value="Eukaryota"/>
</dbReference>
<evidence type="ECO:0000313" key="8">
    <source>
        <dbReference type="EMBL" id="KGQ09570.1"/>
    </source>
</evidence>
<dbReference type="Proteomes" id="UP000030106">
    <property type="component" value="Unassembled WGS sequence"/>
</dbReference>
<evidence type="ECO:0000256" key="4">
    <source>
        <dbReference type="ARBA" id="ARBA00023163"/>
    </source>
</evidence>
<feature type="compositionally biased region" description="Acidic residues" evidence="6">
    <location>
        <begin position="198"/>
        <end position="224"/>
    </location>
</feature>
<dbReference type="GO" id="GO:0000981">
    <property type="term" value="F:DNA-binding transcription factor activity, RNA polymerase II-specific"/>
    <property type="evidence" value="ECO:0007669"/>
    <property type="project" value="TreeGrafter"/>
</dbReference>
<comment type="subcellular location">
    <subcellularLocation>
        <location evidence="1">Nucleus</location>
    </subcellularLocation>
</comment>
<reference evidence="8 9" key="1">
    <citation type="submission" date="2012-10" db="EMBL/GenBank/DDBJ databases">
        <title>Genome sequencing and analysis of entomopathogenic fungi Beauveria bassiana D1-5.</title>
        <authorList>
            <person name="Li Q."/>
            <person name="Wang L."/>
            <person name="Zhang Z."/>
            <person name="Wang Q."/>
            <person name="Ren J."/>
            <person name="Wang M."/>
            <person name="Xu W."/>
            <person name="Wang J."/>
            <person name="Lu Y."/>
            <person name="Du Q."/>
            <person name="Sun Z."/>
        </authorList>
    </citation>
    <scope>NUCLEOTIDE SEQUENCE [LARGE SCALE GENOMIC DNA]</scope>
    <source>
        <strain evidence="8 9">D1-5</strain>
    </source>
</reference>
<dbReference type="InterPro" id="IPR057072">
    <property type="entry name" value="bHLH_INO4"/>
</dbReference>
<sequence>MHSTTQFGQIGWPPSYTAMPYSDNTSNTLPITLVDPRGTPFLAFVQDPYEAQSIHHGMSLNKQNYESNSCASQKLAEGLPGANQSTAIYPIPPHYLLKSDVAAAAGQAGHVAGHAPSHLCHQTSVDFKDDLLRNRHINSNDNTFMEWLYPPTKGSSSQNFPESTVQWGSDSMFDAESRGTQRRVGVRQLTQFRLKLIEDDDEDEEEEEEQEEEEEEEQDGDAEDAPSPGSRSSQARSPTFSVKKGVSTRSSRAISKKAYTDGSAASIAGRSIPRREPKGQRKKLTIEQKRSNHIRHEKKRRGLIRDGFNDLTELVPELRGGTWSRSRILFTAVEFLKTLLERNDALQEELNALKSDKTEN</sequence>
<dbReference type="PANTHER" id="PTHR15741:SF27">
    <property type="entry name" value="TRANSCRIPTION FACTOR AP-4"/>
    <property type="match status" value="1"/>
</dbReference>
<dbReference type="CDD" id="cd11404">
    <property type="entry name" value="bHLHzip_Mlx_like"/>
    <property type="match status" value="1"/>
</dbReference>
<dbReference type="GO" id="GO:0000978">
    <property type="term" value="F:RNA polymerase II cis-regulatory region sequence-specific DNA binding"/>
    <property type="evidence" value="ECO:0007669"/>
    <property type="project" value="TreeGrafter"/>
</dbReference>
<dbReference type="InterPro" id="IPR052207">
    <property type="entry name" value="Max-like/E-box_TFs"/>
</dbReference>
<feature type="compositionally biased region" description="Polar residues" evidence="6">
    <location>
        <begin position="229"/>
        <end position="240"/>
    </location>
</feature>
<feature type="domain" description="BHLH" evidence="7">
    <location>
        <begin position="288"/>
        <end position="339"/>
    </location>
</feature>
<dbReference type="InterPro" id="IPR011598">
    <property type="entry name" value="bHLH_dom"/>
</dbReference>
<keyword evidence="3" id="KW-0238">DNA-binding</keyword>
<dbReference type="AlphaFoldDB" id="A0A0A2VTS6"/>
<comment type="caution">
    <text evidence="8">The sequence shown here is derived from an EMBL/GenBank/DDBJ whole genome shotgun (WGS) entry which is preliminary data.</text>
</comment>
<feature type="region of interest" description="Disordered" evidence="6">
    <location>
        <begin position="194"/>
        <end position="283"/>
    </location>
</feature>
<evidence type="ECO:0000256" key="3">
    <source>
        <dbReference type="ARBA" id="ARBA00023125"/>
    </source>
</evidence>
<evidence type="ECO:0000256" key="5">
    <source>
        <dbReference type="ARBA" id="ARBA00023242"/>
    </source>
</evidence>
<evidence type="ECO:0000256" key="1">
    <source>
        <dbReference type="ARBA" id="ARBA00004123"/>
    </source>
</evidence>